<organism evidence="4 5">
    <name type="scientific">Pygocentrus nattereri</name>
    <name type="common">Red-bellied piranha</name>
    <dbReference type="NCBI Taxonomy" id="42514"/>
    <lineage>
        <taxon>Eukaryota</taxon>
        <taxon>Metazoa</taxon>
        <taxon>Chordata</taxon>
        <taxon>Craniata</taxon>
        <taxon>Vertebrata</taxon>
        <taxon>Euteleostomi</taxon>
        <taxon>Actinopterygii</taxon>
        <taxon>Neopterygii</taxon>
        <taxon>Teleostei</taxon>
        <taxon>Ostariophysi</taxon>
        <taxon>Characiformes</taxon>
        <taxon>Characoidei</taxon>
        <taxon>Pygocentrus</taxon>
    </lineage>
</organism>
<dbReference type="InterPro" id="IPR044925">
    <property type="entry name" value="His-Me_finger_sf"/>
</dbReference>
<dbReference type="GO" id="GO:0046872">
    <property type="term" value="F:metal ion binding"/>
    <property type="evidence" value="ECO:0007669"/>
    <property type="project" value="InterPro"/>
</dbReference>
<dbReference type="Proteomes" id="UP001501920">
    <property type="component" value="Chromosome 3"/>
</dbReference>
<evidence type="ECO:0000313" key="5">
    <source>
        <dbReference type="Proteomes" id="UP001501920"/>
    </source>
</evidence>
<reference evidence="4 5" key="1">
    <citation type="submission" date="2020-10" db="EMBL/GenBank/DDBJ databases">
        <title>Pygocentrus nattereri (red-bellied piranha) genome, fPygNat1, primary haplotype.</title>
        <authorList>
            <person name="Myers G."/>
            <person name="Meyer A."/>
            <person name="Karagic N."/>
            <person name="Pippel M."/>
            <person name="Winkler S."/>
            <person name="Tracey A."/>
            <person name="Wood J."/>
            <person name="Formenti G."/>
            <person name="Howe K."/>
            <person name="Fedrigo O."/>
            <person name="Jarvis E.D."/>
        </authorList>
    </citation>
    <scope>NUCLEOTIDE SEQUENCE [LARGE SCALE GENOMIC DNA]</scope>
</reference>
<reference evidence="4" key="2">
    <citation type="submission" date="2025-08" db="UniProtKB">
        <authorList>
            <consortium name="Ensembl"/>
        </authorList>
    </citation>
    <scope>IDENTIFICATION</scope>
</reference>
<evidence type="ECO:0000313" key="4">
    <source>
        <dbReference type="Ensembl" id="ENSPNAP00000044493.1"/>
    </source>
</evidence>
<sequence length="314" mass="35658">MRYNSLSSMLGAIPRIHSITLGGLLLLSSLLSPCGGDVGDFSPCLNYFYQAWPPKGIQGTPICQRYENQYHFATLYSRERRTPWFSAYIYTQPQGKRPKEVWKYEPQLAKSQADGNMVPFPIPPEKVDQNVVESQAVQEDYINSTYTRGHLNPSQHHTDPDDRHATFTLTNVVPQRAGSNDGPWASLENRVSKNLQAYCLGEAYVVTGVIPYEKDRWLKDQGRVAIPEYLWSAYCCRNYSHNLPKSLTDTFPSYAAIGRNDPNSTEEIVPVNPHRKKAVLGYDVRPMPLPTLETYLMQRYGTPFSVFYKQCSGS</sequence>
<feature type="domain" description="ENPP1-3/EXOG-like endonuclease/phosphodiesterase" evidence="2">
    <location>
        <begin position="69"/>
        <end position="287"/>
    </location>
</feature>
<keyword evidence="5" id="KW-1185">Reference proteome</keyword>
<dbReference type="GO" id="GO:0016787">
    <property type="term" value="F:hydrolase activity"/>
    <property type="evidence" value="ECO:0007669"/>
    <property type="project" value="InterPro"/>
</dbReference>
<proteinExistence type="predicted"/>
<feature type="chain" id="PRO_5043613711" evidence="1">
    <location>
        <begin position="37"/>
        <end position="314"/>
    </location>
</feature>
<dbReference type="Gene3D" id="3.40.570.10">
    <property type="entry name" value="Extracellular Endonuclease, subunit A"/>
    <property type="match status" value="1"/>
</dbReference>
<dbReference type="GO" id="GO:0003676">
    <property type="term" value="F:nucleic acid binding"/>
    <property type="evidence" value="ECO:0007669"/>
    <property type="project" value="InterPro"/>
</dbReference>
<dbReference type="InterPro" id="IPR039015">
    <property type="entry name" value="ENDOD1"/>
</dbReference>
<dbReference type="PANTHER" id="PTHR21472">
    <property type="entry name" value="ENDONUCLEASE DOMAIN-CONTAINING 1 PROTEIN ENDOD1"/>
    <property type="match status" value="1"/>
</dbReference>
<protein>
    <submittedName>
        <fullName evidence="4">Uncharacterized protein</fullName>
    </submittedName>
</protein>
<dbReference type="GeneID" id="108429160"/>
<evidence type="ECO:0000259" key="3">
    <source>
        <dbReference type="SMART" id="SM00892"/>
    </source>
</evidence>
<dbReference type="Ensembl" id="ENSPNAT00000052853.1">
    <property type="protein sequence ID" value="ENSPNAP00000044493.1"/>
    <property type="gene ID" value="ENSPNAG00000034187.1"/>
</dbReference>
<feature type="signal peptide" evidence="1">
    <location>
        <begin position="1"/>
        <end position="36"/>
    </location>
</feature>
<dbReference type="PANTHER" id="PTHR21472:SF18">
    <property type="entry name" value="ENDONUCLEASE DOMAIN-CONTAINING 1 PROTEIN"/>
    <property type="match status" value="1"/>
</dbReference>
<dbReference type="GeneTree" id="ENSGT01030000234592"/>
<reference evidence="4" key="3">
    <citation type="submission" date="2025-09" db="UniProtKB">
        <authorList>
            <consortium name="Ensembl"/>
        </authorList>
    </citation>
    <scope>IDENTIFICATION</scope>
</reference>
<keyword evidence="1" id="KW-0732">Signal</keyword>
<dbReference type="InterPro" id="IPR001604">
    <property type="entry name" value="Endo_G_ENPP1-like_dom"/>
</dbReference>
<accession>A0AAR2IXP1</accession>
<dbReference type="InterPro" id="IPR020821">
    <property type="entry name" value="ENPP1-3/EXOG-like_nuc-like"/>
</dbReference>
<dbReference type="SUPFAM" id="SSF54060">
    <property type="entry name" value="His-Me finger endonucleases"/>
    <property type="match status" value="1"/>
</dbReference>
<name>A0AAR2IXP1_PYGNA</name>
<dbReference type="SMART" id="SM00892">
    <property type="entry name" value="Endonuclease_NS"/>
    <property type="match status" value="1"/>
</dbReference>
<feature type="domain" description="DNA/RNA non-specific endonuclease/pyrophosphatase/phosphodiesterase" evidence="3">
    <location>
        <begin position="68"/>
        <end position="291"/>
    </location>
</feature>
<evidence type="ECO:0000259" key="2">
    <source>
        <dbReference type="SMART" id="SM00477"/>
    </source>
</evidence>
<dbReference type="AlphaFoldDB" id="A0AAR2IXP1"/>
<dbReference type="InterPro" id="IPR044929">
    <property type="entry name" value="DNA/RNA_non-sp_Endonuclease_sf"/>
</dbReference>
<evidence type="ECO:0000256" key="1">
    <source>
        <dbReference type="SAM" id="SignalP"/>
    </source>
</evidence>
<dbReference type="Pfam" id="PF01223">
    <property type="entry name" value="Endonuclease_NS"/>
    <property type="match status" value="1"/>
</dbReference>
<dbReference type="SMART" id="SM00477">
    <property type="entry name" value="NUC"/>
    <property type="match status" value="1"/>
</dbReference>
<dbReference type="RefSeq" id="XP_017556197.1">
    <property type="nucleotide sequence ID" value="XM_017700708.2"/>
</dbReference>